<feature type="domain" description="LysM" evidence="3">
    <location>
        <begin position="101"/>
        <end position="145"/>
    </location>
</feature>
<name>A0A1C3RCD0_9PROT</name>
<dbReference type="AlphaFoldDB" id="A0A1C3RCD0"/>
<dbReference type="Gene3D" id="2.70.70.10">
    <property type="entry name" value="Glucose Permease (Domain IIA)"/>
    <property type="match status" value="1"/>
</dbReference>
<dbReference type="EMBL" id="FLYE01000001">
    <property type="protein sequence ID" value="SCA54921.1"/>
    <property type="molecule type" value="Genomic_DNA"/>
</dbReference>
<sequence length="332" mass="36346">MNGLFRYFALCCAVVILVSCGWVEVPSEGTGTSRYKSSSTVSQNRSNQRQIPGTVLVQKGDTVYGISRKHGVSVRSIIDANNLKAPFHLNKGQRLRLPQGPVHVVQRGDTLYSVSRQYRTDVYTLAKNNQLKSPYTLHAGQRLKLPGGAQKKPTVRNARTSYTVQRKPTTSGLSPRVNAQPSYKPTTVAKAKPRISRKSIPKPPPRSGSRFSWPTQGKVISRFGVKRDGLRNDGINISAKRGSAVMAAENGVVAYSGNELRGFGNMLLIKHSGGWITAYAHNEKILVKRGQKVKRGQTIASVGSSGGVTKPQLHFEIRRGMNPVNPKKYLGS</sequence>
<dbReference type="Pfam" id="PF01476">
    <property type="entry name" value="LysM"/>
    <property type="match status" value="2"/>
</dbReference>
<feature type="domain" description="LysM" evidence="3">
    <location>
        <begin position="53"/>
        <end position="97"/>
    </location>
</feature>
<feature type="compositionally biased region" description="Polar residues" evidence="2">
    <location>
        <begin position="29"/>
        <end position="48"/>
    </location>
</feature>
<dbReference type="GO" id="GO:0004222">
    <property type="term" value="F:metalloendopeptidase activity"/>
    <property type="evidence" value="ECO:0007669"/>
    <property type="project" value="TreeGrafter"/>
</dbReference>
<feature type="compositionally biased region" description="Polar residues" evidence="2">
    <location>
        <begin position="166"/>
        <end position="185"/>
    </location>
</feature>
<evidence type="ECO:0000313" key="5">
    <source>
        <dbReference type="Proteomes" id="UP000231658"/>
    </source>
</evidence>
<gene>
    <name evidence="4" type="ORF">MTBPR1_10168</name>
</gene>
<dbReference type="PROSITE" id="PS51257">
    <property type="entry name" value="PROKAR_LIPOPROTEIN"/>
    <property type="match status" value="1"/>
</dbReference>
<dbReference type="InterPro" id="IPR011055">
    <property type="entry name" value="Dup_hybrid_motif"/>
</dbReference>
<feature type="compositionally biased region" description="Basic residues" evidence="2">
    <location>
        <begin position="191"/>
        <end position="200"/>
    </location>
</feature>
<accession>A0A1C3RCD0</accession>
<dbReference type="CDD" id="cd00118">
    <property type="entry name" value="LysM"/>
    <property type="match status" value="2"/>
</dbReference>
<organism evidence="4 5">
    <name type="scientific">Candidatus Terasakiella magnetica</name>
    <dbReference type="NCBI Taxonomy" id="1867952"/>
    <lineage>
        <taxon>Bacteria</taxon>
        <taxon>Pseudomonadati</taxon>
        <taxon>Pseudomonadota</taxon>
        <taxon>Alphaproteobacteria</taxon>
        <taxon>Rhodospirillales</taxon>
        <taxon>Terasakiellaceae</taxon>
        <taxon>Terasakiella</taxon>
    </lineage>
</organism>
<dbReference type="InterPro" id="IPR018392">
    <property type="entry name" value="LysM"/>
</dbReference>
<comment type="similarity">
    <text evidence="1">Belongs to the E.coli NlpD/Haemophilus LppB family.</text>
</comment>
<dbReference type="PANTHER" id="PTHR21666">
    <property type="entry name" value="PEPTIDASE-RELATED"/>
    <property type="match status" value="1"/>
</dbReference>
<dbReference type="Pfam" id="PF01551">
    <property type="entry name" value="Peptidase_M23"/>
    <property type="match status" value="1"/>
</dbReference>
<dbReference type="SUPFAM" id="SSF54106">
    <property type="entry name" value="LysM domain"/>
    <property type="match status" value="1"/>
</dbReference>
<dbReference type="Gene3D" id="3.10.350.10">
    <property type="entry name" value="LysM domain"/>
    <property type="match status" value="2"/>
</dbReference>
<evidence type="ECO:0000256" key="2">
    <source>
        <dbReference type="SAM" id="MobiDB-lite"/>
    </source>
</evidence>
<evidence type="ECO:0000313" key="4">
    <source>
        <dbReference type="EMBL" id="SCA54921.1"/>
    </source>
</evidence>
<dbReference type="STRING" id="1867952.MTBPR1_10168"/>
<reference evidence="4 5" key="1">
    <citation type="submission" date="2016-07" db="EMBL/GenBank/DDBJ databases">
        <authorList>
            <person name="Lefevre C.T."/>
        </authorList>
    </citation>
    <scope>NUCLEOTIDE SEQUENCE [LARGE SCALE GENOMIC DNA]</scope>
    <source>
        <strain evidence="4">PR1</strain>
    </source>
</reference>
<dbReference type="SUPFAM" id="SSF51261">
    <property type="entry name" value="Duplicated hybrid motif"/>
    <property type="match status" value="1"/>
</dbReference>
<protein>
    <submittedName>
        <fullName evidence="4">Putative gamma-D-glutamyl-meso-diaminopimelate peptidase</fullName>
    </submittedName>
</protein>
<keyword evidence="5" id="KW-1185">Reference proteome</keyword>
<dbReference type="InterPro" id="IPR036779">
    <property type="entry name" value="LysM_dom_sf"/>
</dbReference>
<feature type="region of interest" description="Disordered" evidence="2">
    <location>
        <begin position="166"/>
        <end position="214"/>
    </location>
</feature>
<dbReference type="Proteomes" id="UP000231658">
    <property type="component" value="Unassembled WGS sequence"/>
</dbReference>
<evidence type="ECO:0000256" key="1">
    <source>
        <dbReference type="ARBA" id="ARBA00038420"/>
    </source>
</evidence>
<dbReference type="SMART" id="SM00257">
    <property type="entry name" value="LysM"/>
    <property type="match status" value="2"/>
</dbReference>
<dbReference type="CDD" id="cd12797">
    <property type="entry name" value="M23_peptidase"/>
    <property type="match status" value="1"/>
</dbReference>
<feature type="region of interest" description="Disordered" evidence="2">
    <location>
        <begin position="28"/>
        <end position="48"/>
    </location>
</feature>
<proteinExistence type="inferred from homology"/>
<dbReference type="PANTHER" id="PTHR21666:SF263">
    <property type="entry name" value="MUREIN HYDROLASE ACTIVATOR NLPD"/>
    <property type="match status" value="1"/>
</dbReference>
<dbReference type="InterPro" id="IPR050570">
    <property type="entry name" value="Cell_wall_metabolism_enzyme"/>
</dbReference>
<dbReference type="InterPro" id="IPR016047">
    <property type="entry name" value="M23ase_b-sheet_dom"/>
</dbReference>
<dbReference type="OrthoDB" id="9795421at2"/>
<dbReference type="PROSITE" id="PS51782">
    <property type="entry name" value="LYSM"/>
    <property type="match status" value="2"/>
</dbReference>
<evidence type="ECO:0000259" key="3">
    <source>
        <dbReference type="PROSITE" id="PS51782"/>
    </source>
</evidence>